<evidence type="ECO:0000256" key="1">
    <source>
        <dbReference type="ARBA" id="ARBA00005187"/>
    </source>
</evidence>
<evidence type="ECO:0000256" key="2">
    <source>
        <dbReference type="ARBA" id="ARBA00012737"/>
    </source>
</evidence>
<feature type="domain" description="Asparagine synthetase" evidence="4">
    <location>
        <begin position="238"/>
        <end position="345"/>
    </location>
</feature>
<dbReference type="EC" id="6.3.5.4" evidence="2"/>
<accession>A0A5B8CIM9</accession>
<dbReference type="EMBL" id="CP041016">
    <property type="protein sequence ID" value="QDC36641.1"/>
    <property type="molecule type" value="Genomic_DNA"/>
</dbReference>
<dbReference type="InterPro" id="IPR029055">
    <property type="entry name" value="Ntn_hydrolases_N"/>
</dbReference>
<dbReference type="GO" id="GO:0004066">
    <property type="term" value="F:asparagine synthase (glutamine-hydrolyzing) activity"/>
    <property type="evidence" value="ECO:0007669"/>
    <property type="project" value="UniProtKB-EC"/>
</dbReference>
<dbReference type="Gene3D" id="3.60.20.10">
    <property type="entry name" value="Glutamine Phosphoribosylpyrophosphate, subunit 1, domain 1"/>
    <property type="match status" value="1"/>
</dbReference>
<feature type="domain" description="Asparagine synthetase" evidence="4">
    <location>
        <begin position="464"/>
        <end position="576"/>
    </location>
</feature>
<dbReference type="SUPFAM" id="SSF52402">
    <property type="entry name" value="Adenine nucleotide alpha hydrolases-like"/>
    <property type="match status" value="1"/>
</dbReference>
<dbReference type="PANTHER" id="PTHR43284:SF1">
    <property type="entry name" value="ASPARAGINE SYNTHETASE"/>
    <property type="match status" value="1"/>
</dbReference>
<evidence type="ECO:0000256" key="3">
    <source>
        <dbReference type="ARBA" id="ARBA00048741"/>
    </source>
</evidence>
<protein>
    <recommendedName>
        <fullName evidence="2">asparagine synthase (glutamine-hydrolyzing)</fullName>
        <ecNumber evidence="2">6.3.5.4</ecNumber>
    </recommendedName>
</protein>
<dbReference type="InterPro" id="IPR051786">
    <property type="entry name" value="ASN_synthetase/amidase"/>
</dbReference>
<dbReference type="SUPFAM" id="SSF56235">
    <property type="entry name" value="N-terminal nucleophile aminohydrolases (Ntn hydrolases)"/>
    <property type="match status" value="1"/>
</dbReference>
<dbReference type="Gene3D" id="3.40.50.620">
    <property type="entry name" value="HUPs"/>
    <property type="match status" value="1"/>
</dbReference>
<name>A0A5B8CIM9_SPHSA</name>
<comment type="pathway">
    <text evidence="1">Amino-acid biosynthesis; L-asparagine biosynthesis; L-asparagine from L-aspartate (L-Gln route): step 1/1.</text>
</comment>
<proteinExistence type="predicted"/>
<reference evidence="5 6" key="1">
    <citation type="submission" date="2019-06" db="EMBL/GenBank/DDBJ databases">
        <title>Genome organization and adaptive potential of archetypical organophosphate degarding Sphingobium fuliginis ATCC 27551.</title>
        <authorList>
            <person name="Sarwar A."/>
            <person name="Parthasarathy S."/>
            <person name="Singh C."/>
            <person name="Siddavattam D."/>
        </authorList>
    </citation>
    <scope>NUCLEOTIDE SEQUENCE [LARGE SCALE GENOMIC DNA]</scope>
    <source>
        <strain evidence="5 6">ATCC 27551</strain>
    </source>
</reference>
<sequence>MHAVSAPRFLIDWSVPDGSRIDETAKRFNLDLCFEACGVRVFVSPGYAIRINGNRGVFLGTLFERNGPPEPLVELDEDQQNVVAAKGAPAVLTSYWGAYCALLREGTGFALMRDPSGGLPAYYTSTPGSCVIGSDPEIIAETGYWTPAVSWDDLAAHMYARGLPKSVTPLRGLSELLPGTACCICDSSMRIEAIWSPWDHAQPETASDISGSSEILRRTIQNVVSSWSSRYPSILIGVSGGLDSSIIAASISARRARVTGVTLVTNDPDGDERLFTRLLSEGIGIEILDVRYDPADIDLGISCVRHLARPIGRSHALAYDRAMHRIARERGVDAFFSGNGGDNVFYYTQSANPIADRLLADGPGIGVLHTWRDVCRLTGCTPIEAAGATIGSVRSRGRGYQWSSDSRFLDAGLVVDLAKNRVSHPWLADDRARLPGKAAHIAALLRIQSGLEGYDRRLPPMINPLMSQPVLETCLAVPTWKWVEGGRDRALARSAFSHILPQGILERRTKGGPDGFANQIIAMHRIEILDRLTSGYLARRKIIDCDEIASALSDDKPTMGTDQARLLSLVDTEAWVAHWSHWQSSSSVSNGDVGIHFRSHST</sequence>
<evidence type="ECO:0000313" key="5">
    <source>
        <dbReference type="EMBL" id="QDC36641.1"/>
    </source>
</evidence>
<dbReference type="PANTHER" id="PTHR43284">
    <property type="entry name" value="ASPARAGINE SYNTHETASE (GLUTAMINE-HYDROLYZING)"/>
    <property type="match status" value="1"/>
</dbReference>
<dbReference type="Proteomes" id="UP000311469">
    <property type="component" value="Chromosome cSF1"/>
</dbReference>
<dbReference type="AlphaFoldDB" id="A0A5B8CIM9"/>
<gene>
    <name evidence="5" type="ORF">FIL70_04670</name>
</gene>
<evidence type="ECO:0000259" key="4">
    <source>
        <dbReference type="Pfam" id="PF00733"/>
    </source>
</evidence>
<dbReference type="InterPro" id="IPR001962">
    <property type="entry name" value="Asn_synthase"/>
</dbReference>
<dbReference type="RefSeq" id="WP_140041727.1">
    <property type="nucleotide sequence ID" value="NZ_CP041016.1"/>
</dbReference>
<comment type="catalytic activity">
    <reaction evidence="3">
        <text>L-aspartate + L-glutamine + ATP + H2O = L-asparagine + L-glutamate + AMP + diphosphate + H(+)</text>
        <dbReference type="Rhea" id="RHEA:12228"/>
        <dbReference type="ChEBI" id="CHEBI:15377"/>
        <dbReference type="ChEBI" id="CHEBI:15378"/>
        <dbReference type="ChEBI" id="CHEBI:29985"/>
        <dbReference type="ChEBI" id="CHEBI:29991"/>
        <dbReference type="ChEBI" id="CHEBI:30616"/>
        <dbReference type="ChEBI" id="CHEBI:33019"/>
        <dbReference type="ChEBI" id="CHEBI:58048"/>
        <dbReference type="ChEBI" id="CHEBI:58359"/>
        <dbReference type="ChEBI" id="CHEBI:456215"/>
        <dbReference type="EC" id="6.3.5.4"/>
    </reaction>
</comment>
<organism evidence="5 6">
    <name type="scientific">Sphingobium fuliginis ATCC 27551</name>
    <dbReference type="NCBI Taxonomy" id="1208342"/>
    <lineage>
        <taxon>Bacteria</taxon>
        <taxon>Pseudomonadati</taxon>
        <taxon>Pseudomonadota</taxon>
        <taxon>Alphaproteobacteria</taxon>
        <taxon>Sphingomonadales</taxon>
        <taxon>Sphingomonadaceae</taxon>
        <taxon>Sphingobium</taxon>
    </lineage>
</organism>
<dbReference type="GO" id="GO:0006529">
    <property type="term" value="P:asparagine biosynthetic process"/>
    <property type="evidence" value="ECO:0007669"/>
    <property type="project" value="InterPro"/>
</dbReference>
<dbReference type="KEGG" id="sufl:FIL70_04670"/>
<dbReference type="InterPro" id="IPR014729">
    <property type="entry name" value="Rossmann-like_a/b/a_fold"/>
</dbReference>
<evidence type="ECO:0000313" key="6">
    <source>
        <dbReference type="Proteomes" id="UP000311469"/>
    </source>
</evidence>
<dbReference type="Pfam" id="PF00733">
    <property type="entry name" value="Asn_synthase"/>
    <property type="match status" value="2"/>
</dbReference>